<dbReference type="Gene3D" id="3.40.50.720">
    <property type="entry name" value="NAD(P)-binding Rossmann-like Domain"/>
    <property type="match status" value="1"/>
</dbReference>
<dbReference type="InterPro" id="IPR036291">
    <property type="entry name" value="NAD(P)-bd_dom_sf"/>
</dbReference>
<dbReference type="Proteomes" id="UP001312865">
    <property type="component" value="Unassembled WGS sequence"/>
</dbReference>
<dbReference type="Pfam" id="PF01370">
    <property type="entry name" value="Epimerase"/>
    <property type="match status" value="1"/>
</dbReference>
<dbReference type="PANTHER" id="PTHR43245">
    <property type="entry name" value="BIFUNCTIONAL POLYMYXIN RESISTANCE PROTEIN ARNA"/>
    <property type="match status" value="1"/>
</dbReference>
<dbReference type="InterPro" id="IPR050177">
    <property type="entry name" value="Lipid_A_modif_metabolic_enz"/>
</dbReference>
<dbReference type="InterPro" id="IPR001509">
    <property type="entry name" value="Epimerase_deHydtase"/>
</dbReference>
<protein>
    <submittedName>
        <fullName evidence="2">SDR family oxidoreductase</fullName>
    </submittedName>
</protein>
<proteinExistence type="predicted"/>
<organism evidence="2 3">
    <name type="scientific">Bacillus spongiae</name>
    <dbReference type="NCBI Taxonomy" id="2683610"/>
    <lineage>
        <taxon>Bacteria</taxon>
        <taxon>Bacillati</taxon>
        <taxon>Bacillota</taxon>
        <taxon>Bacilli</taxon>
        <taxon>Bacillales</taxon>
        <taxon>Bacillaceae</taxon>
        <taxon>Bacillus</taxon>
    </lineage>
</organism>
<keyword evidence="3" id="KW-1185">Reference proteome</keyword>
<sequence length="337" mass="39057">MRFLIIGGTRFLGRYLVESAKEKGHSITLFNRGKSNPSLFKDIERIIGDRENERDLEKLRDKEWDVVIDTCGYTPEIVSKSVEILSNKVGQYIFISSGSVYKNLFHEDEINEESEIVTLSKEELDSVTEEKSGRFNQEYYGPLKYLSEQEVIKKMDGKCLIVRSGLIVGPNDSTDRFTYWPYRVSLGGNILAPDNEERKVQFIDVRDLAKWIILMAEKNETGIFNVTGPKRKLSMGELLHSCKRVLNTDANFVWASKDFLVAQNVQPWIELPLWVPTDSDYGMNFEKAIEKGLEIRPISDTIRDTFAWNQNRKLESRRAGLSLEREKDILKEWFRNH</sequence>
<evidence type="ECO:0000313" key="2">
    <source>
        <dbReference type="EMBL" id="MEI5906981.1"/>
    </source>
</evidence>
<dbReference type="SUPFAM" id="SSF51735">
    <property type="entry name" value="NAD(P)-binding Rossmann-fold domains"/>
    <property type="match status" value="1"/>
</dbReference>
<dbReference type="RefSeq" id="WP_336586421.1">
    <property type="nucleotide sequence ID" value="NZ_JBBAXC010000005.1"/>
</dbReference>
<gene>
    <name evidence="2" type="ORF">WAK64_07915</name>
</gene>
<name>A0ABU8HCB9_9BACI</name>
<accession>A0ABU8HCB9</accession>
<comment type="caution">
    <text evidence="2">The sequence shown here is derived from an EMBL/GenBank/DDBJ whole genome shotgun (WGS) entry which is preliminary data.</text>
</comment>
<feature type="domain" description="NAD-dependent epimerase/dehydratase" evidence="1">
    <location>
        <begin position="4"/>
        <end position="226"/>
    </location>
</feature>
<evidence type="ECO:0000313" key="3">
    <source>
        <dbReference type="Proteomes" id="UP001312865"/>
    </source>
</evidence>
<dbReference type="PANTHER" id="PTHR43245:SF13">
    <property type="entry name" value="UDP-D-APIOSE_UDP-D-XYLOSE SYNTHASE 2"/>
    <property type="match status" value="1"/>
</dbReference>
<dbReference type="EMBL" id="JBBAXC010000005">
    <property type="protein sequence ID" value="MEI5906981.1"/>
    <property type="molecule type" value="Genomic_DNA"/>
</dbReference>
<dbReference type="CDD" id="cd05265">
    <property type="entry name" value="SDR_a1"/>
    <property type="match status" value="1"/>
</dbReference>
<reference evidence="2 3" key="1">
    <citation type="journal article" date="2018" name="J. Microbiol.">
        <title>Bacillus spongiae sp. nov., isolated from sponge of Jeju Island.</title>
        <authorList>
            <person name="Lee G.E."/>
            <person name="Im W.T."/>
            <person name="Park J.S."/>
        </authorList>
    </citation>
    <scope>NUCLEOTIDE SEQUENCE [LARGE SCALE GENOMIC DNA]</scope>
    <source>
        <strain evidence="2 3">135PIL107-10</strain>
    </source>
</reference>
<evidence type="ECO:0000259" key="1">
    <source>
        <dbReference type="Pfam" id="PF01370"/>
    </source>
</evidence>